<keyword evidence="5" id="KW-1185">Reference proteome</keyword>
<dbReference type="Pfam" id="PF24926">
    <property type="entry name" value="ACT_ACR9_C"/>
    <property type="match status" value="1"/>
</dbReference>
<comment type="function">
    <text evidence="2">Binds amino acids.</text>
</comment>
<proteinExistence type="predicted"/>
<dbReference type="PROSITE" id="PS51671">
    <property type="entry name" value="ACT"/>
    <property type="match status" value="1"/>
</dbReference>
<dbReference type="InterPro" id="IPR040217">
    <property type="entry name" value="ACR1-12"/>
</dbReference>
<dbReference type="Pfam" id="PF24931">
    <property type="entry name" value="ACT_ACR9_3rd"/>
    <property type="match status" value="2"/>
</dbReference>
<protein>
    <recommendedName>
        <fullName evidence="2">ACT domain-containing protein ACR</fullName>
    </recommendedName>
    <alternativeName>
        <fullName evidence="2">Protein ACT DOMAIN REPEATS</fullName>
    </alternativeName>
</protein>
<feature type="domain" description="ACT" evidence="3">
    <location>
        <begin position="111"/>
        <end position="186"/>
    </location>
</feature>
<name>A0A7I8JGU6_SPIIN</name>
<dbReference type="Proteomes" id="UP001189122">
    <property type="component" value="Unassembled WGS sequence"/>
</dbReference>
<evidence type="ECO:0000256" key="1">
    <source>
        <dbReference type="ARBA" id="ARBA00022737"/>
    </source>
</evidence>
<dbReference type="GO" id="GO:0016597">
    <property type="term" value="F:amino acid binding"/>
    <property type="evidence" value="ECO:0007669"/>
    <property type="project" value="UniProtKB-UniRule"/>
</dbReference>
<dbReference type="InterPro" id="IPR002912">
    <property type="entry name" value="ACT_dom"/>
</dbReference>
<evidence type="ECO:0000313" key="4">
    <source>
        <dbReference type="EMBL" id="CAA2630125.1"/>
    </source>
</evidence>
<sequence>MGVGNEDAVVIRVTEKAGEPSKITVNCPDRTGLGCDFCWIILDFGFRITKGDVSTDGRWCYCVFWVLPSADAGSVQWGSLKTRLLSTCPSILIPFYDVPTSRHAAAPQVYLLKILCVDRRDLLHDVTRVLCELEFTIQRVKVSTTPGGRVVDLFFITDGRELLHTKSRKEETCQRLNAVLGESCEPCEIQCPGIEYEAFQQCFSSLSPAVAEELFRPEPIPDVRKLKQTVITVDNSLSPAYTLLHIHCVNQKGLLYDILRTLKDCNIQIAYDRFLSDMEGFREIDLFVQRSDGKKIVDLEEQRSLCSRLAVEMLHPLRVTITSRGPDAELLVVNPVELSGKGRPRVFYDVTLALKMLGICIFSAEIGRQSAMGRQWEVYRFLLDEAGEVSMSNDRGRRRVVEAVRSTLMGWPQ</sequence>
<organism evidence="4">
    <name type="scientific">Spirodela intermedia</name>
    <name type="common">Intermediate duckweed</name>
    <dbReference type="NCBI Taxonomy" id="51605"/>
    <lineage>
        <taxon>Eukaryota</taxon>
        <taxon>Viridiplantae</taxon>
        <taxon>Streptophyta</taxon>
        <taxon>Embryophyta</taxon>
        <taxon>Tracheophyta</taxon>
        <taxon>Spermatophyta</taxon>
        <taxon>Magnoliopsida</taxon>
        <taxon>Liliopsida</taxon>
        <taxon>Araceae</taxon>
        <taxon>Lemnoideae</taxon>
        <taxon>Spirodela</taxon>
    </lineage>
</organism>
<dbReference type="EMBL" id="CACRZD030000012">
    <property type="protein sequence ID" value="CAA6669368.1"/>
    <property type="molecule type" value="Genomic_DNA"/>
</dbReference>
<accession>A0A7I8JGU6</accession>
<dbReference type="InterPro" id="IPR056805">
    <property type="entry name" value="ACT_ACR9/10_C"/>
</dbReference>
<dbReference type="SUPFAM" id="SSF55021">
    <property type="entry name" value="ACT-like"/>
    <property type="match status" value="2"/>
</dbReference>
<evidence type="ECO:0000313" key="5">
    <source>
        <dbReference type="Proteomes" id="UP001189122"/>
    </source>
</evidence>
<gene>
    <name evidence="4" type="ORF">SI7747_12015763</name>
</gene>
<evidence type="ECO:0000259" key="3">
    <source>
        <dbReference type="PROSITE" id="PS51671"/>
    </source>
</evidence>
<keyword evidence="1 2" id="KW-0677">Repeat</keyword>
<dbReference type="Pfam" id="PF24914">
    <property type="entry name" value="ACR10_N"/>
    <property type="match status" value="1"/>
</dbReference>
<dbReference type="EMBL" id="LR743599">
    <property type="protein sequence ID" value="CAA2630125.1"/>
    <property type="molecule type" value="Genomic_DNA"/>
</dbReference>
<dbReference type="InterPro" id="IPR045865">
    <property type="entry name" value="ACT-like_dom_sf"/>
</dbReference>
<dbReference type="PANTHER" id="PTHR31096:SF65">
    <property type="entry name" value="ACT DOMAIN-CONTAINING PROTEIN ACR9"/>
    <property type="match status" value="1"/>
</dbReference>
<evidence type="ECO:0000256" key="2">
    <source>
        <dbReference type="RuleBase" id="RU369043"/>
    </source>
</evidence>
<dbReference type="InterPro" id="IPR056816">
    <property type="entry name" value="ACR2/9/10_N"/>
</dbReference>
<dbReference type="PANTHER" id="PTHR31096">
    <property type="entry name" value="ACT DOMAIN-CONTAINING PROTEIN ACR4-RELATED"/>
    <property type="match status" value="1"/>
</dbReference>
<reference evidence="4 5" key="1">
    <citation type="submission" date="2019-12" db="EMBL/GenBank/DDBJ databases">
        <authorList>
            <person name="Scholz U."/>
            <person name="Mascher M."/>
            <person name="Fiebig A."/>
        </authorList>
    </citation>
    <scope>NUCLEOTIDE SEQUENCE</scope>
</reference>
<dbReference type="AlphaFoldDB" id="A0A7I8JGU6"/>